<dbReference type="EC" id="2.7.1.175" evidence="4"/>
<evidence type="ECO:0000256" key="4">
    <source>
        <dbReference type="ARBA" id="ARBA00011962"/>
    </source>
</evidence>
<name>A0A6J4PTB8_9ACTN</name>
<dbReference type="Pfam" id="PF18085">
    <property type="entry name" value="Mak_N_cap"/>
    <property type="match status" value="1"/>
</dbReference>
<accession>A0A6J4PTB8</accession>
<dbReference type="UniPathway" id="UPA00164"/>
<dbReference type="SUPFAM" id="SSF56112">
    <property type="entry name" value="Protein kinase-like (PK-like)"/>
    <property type="match status" value="1"/>
</dbReference>
<protein>
    <recommendedName>
        <fullName evidence="5">Maltokinase</fullName>
        <ecNumber evidence="4">2.7.1.175</ecNumber>
    </recommendedName>
    <alternativeName>
        <fullName evidence="13">Maltose-1-phosphate synthase</fullName>
    </alternativeName>
</protein>
<evidence type="ECO:0000256" key="7">
    <source>
        <dbReference type="ARBA" id="ARBA00022679"/>
    </source>
</evidence>
<keyword evidence="7" id="KW-0808">Transferase</keyword>
<keyword evidence="8" id="KW-0547">Nucleotide-binding</keyword>
<dbReference type="InterPro" id="IPR040999">
    <property type="entry name" value="Mak_N_cap"/>
</dbReference>
<evidence type="ECO:0000256" key="12">
    <source>
        <dbReference type="ARBA" id="ARBA00023277"/>
    </source>
</evidence>
<keyword evidence="10" id="KW-0067">ATP-binding</keyword>
<feature type="domain" description="Aminoglycoside phosphotransferase" evidence="15">
    <location>
        <begin position="271"/>
        <end position="390"/>
    </location>
</feature>
<reference evidence="17" key="1">
    <citation type="submission" date="2020-02" db="EMBL/GenBank/DDBJ databases">
        <authorList>
            <person name="Meier V. D."/>
        </authorList>
    </citation>
    <scope>NUCLEOTIDE SEQUENCE</scope>
    <source>
        <strain evidence="17">AVDCRST_MAG75</strain>
    </source>
</reference>
<evidence type="ECO:0000256" key="9">
    <source>
        <dbReference type="ARBA" id="ARBA00022777"/>
    </source>
</evidence>
<keyword evidence="17" id="KW-0413">Isomerase</keyword>
<evidence type="ECO:0000256" key="2">
    <source>
        <dbReference type="ARBA" id="ARBA00006219"/>
    </source>
</evidence>
<dbReference type="GO" id="GO:0016853">
    <property type="term" value="F:isomerase activity"/>
    <property type="evidence" value="ECO:0007669"/>
    <property type="project" value="UniProtKB-KW"/>
</dbReference>
<evidence type="ECO:0000256" key="13">
    <source>
        <dbReference type="ARBA" id="ARBA00031251"/>
    </source>
</evidence>
<organism evidence="17">
    <name type="scientific">uncultured Propionibacteriaceae bacterium</name>
    <dbReference type="NCBI Taxonomy" id="257457"/>
    <lineage>
        <taxon>Bacteria</taxon>
        <taxon>Bacillati</taxon>
        <taxon>Actinomycetota</taxon>
        <taxon>Actinomycetes</taxon>
        <taxon>Propionibacteriales</taxon>
        <taxon>Propionibacteriaceae</taxon>
        <taxon>environmental samples</taxon>
    </lineage>
</organism>
<evidence type="ECO:0000256" key="6">
    <source>
        <dbReference type="ARBA" id="ARBA00022600"/>
    </source>
</evidence>
<dbReference type="AlphaFoldDB" id="A0A6J4PTB8"/>
<evidence type="ECO:0000256" key="14">
    <source>
        <dbReference type="ARBA" id="ARBA00049067"/>
    </source>
</evidence>
<dbReference type="Pfam" id="PF01636">
    <property type="entry name" value="APH"/>
    <property type="match status" value="1"/>
</dbReference>
<comment type="pathway">
    <text evidence="1">Glycan biosynthesis; glycogen biosynthesis.</text>
</comment>
<evidence type="ECO:0000256" key="1">
    <source>
        <dbReference type="ARBA" id="ARBA00004964"/>
    </source>
</evidence>
<comment type="similarity">
    <text evidence="2">Belongs to the aminoglycoside phosphotransferase family.</text>
</comment>
<gene>
    <name evidence="17" type="ORF">AVDCRST_MAG75-3322</name>
</gene>
<evidence type="ECO:0000313" key="17">
    <source>
        <dbReference type="EMBL" id="CAA9419055.1"/>
    </source>
</evidence>
<keyword evidence="6" id="KW-0321">Glycogen metabolism</keyword>
<dbReference type="GO" id="GO:0005524">
    <property type="term" value="F:ATP binding"/>
    <property type="evidence" value="ECO:0007669"/>
    <property type="project" value="UniProtKB-KW"/>
</dbReference>
<dbReference type="InterPro" id="IPR002575">
    <property type="entry name" value="Aminoglycoside_PTrfase"/>
</dbReference>
<keyword evidence="9" id="KW-0418">Kinase</keyword>
<evidence type="ECO:0000259" key="15">
    <source>
        <dbReference type="Pfam" id="PF01636"/>
    </source>
</evidence>
<proteinExistence type="inferred from homology"/>
<feature type="domain" description="Maltokinase N-terminal cap" evidence="16">
    <location>
        <begin position="16"/>
        <end position="117"/>
    </location>
</feature>
<dbReference type="EMBL" id="CADCUO010000243">
    <property type="protein sequence ID" value="CAA9419055.1"/>
    <property type="molecule type" value="Genomic_DNA"/>
</dbReference>
<evidence type="ECO:0000256" key="10">
    <source>
        <dbReference type="ARBA" id="ARBA00022840"/>
    </source>
</evidence>
<dbReference type="GO" id="GO:0016301">
    <property type="term" value="F:kinase activity"/>
    <property type="evidence" value="ECO:0007669"/>
    <property type="project" value="UniProtKB-KW"/>
</dbReference>
<sequence length="482" mass="52509">MSPAVDRETSEQLLSYITGARWFAGKGRSAELVGVTPLPWLTESASLPAVRFEMVEIGYRLDPADQTADGSTTQEHELYQLAVCYRNAPKAELQHAEIGRFTDPELGPVVAYDAMQDPEACSLLVAMLLDEEHLVADDISVAFRLSSPGGLRADLDPQVFTGQQSNTSVMFGEVAMMKLFRRLELGRNLDIEVHDALSRSGVGDVAQLFGWVEAEWPQQLSGQPGRQPVHSDLAMVVAKLPSAEDGWGLALESLRHQDAAGYSDATSFTEDARGLGRALAKIHAALREHFPTASVRGAAVAEVMNARLDRAAAIAPALQPHLGGLRQAFDTLRTIELATQRLHGDFHLGQTLRTPQGWKIIDFEGEPVKTLAERSAPDSVWRDIAGMLRSFDYAAASVPGPRSQDWATDCRTAFLEGYAGGSLSVEDDRVLRAYEADKAVYEVVYEVRNRPEWVGIPLAAVATLSNTSEQATALEPTSITKE</sequence>
<evidence type="ECO:0000259" key="16">
    <source>
        <dbReference type="Pfam" id="PF18085"/>
    </source>
</evidence>
<dbReference type="GO" id="GO:0005978">
    <property type="term" value="P:glycogen biosynthetic process"/>
    <property type="evidence" value="ECO:0007669"/>
    <property type="project" value="UniProtKB-UniPathway"/>
</dbReference>
<evidence type="ECO:0000256" key="5">
    <source>
        <dbReference type="ARBA" id="ARBA00013882"/>
    </source>
</evidence>
<dbReference type="Gene3D" id="3.90.1200.10">
    <property type="match status" value="1"/>
</dbReference>
<comment type="catalytic activity">
    <reaction evidence="14">
        <text>D-maltose + ATP = alpha-maltose 1-phosphate + ADP + H(+)</text>
        <dbReference type="Rhea" id="RHEA:31915"/>
        <dbReference type="ChEBI" id="CHEBI:15378"/>
        <dbReference type="ChEBI" id="CHEBI:17306"/>
        <dbReference type="ChEBI" id="CHEBI:30616"/>
        <dbReference type="ChEBI" id="CHEBI:63576"/>
        <dbReference type="ChEBI" id="CHEBI:456216"/>
        <dbReference type="EC" id="2.7.1.175"/>
    </reaction>
</comment>
<dbReference type="InterPro" id="IPR011009">
    <property type="entry name" value="Kinase-like_dom_sf"/>
</dbReference>
<keyword evidence="11" id="KW-0320">Glycogen biosynthesis</keyword>
<evidence type="ECO:0000256" key="3">
    <source>
        <dbReference type="ARBA" id="ARBA00011245"/>
    </source>
</evidence>
<evidence type="ECO:0000256" key="11">
    <source>
        <dbReference type="ARBA" id="ARBA00023056"/>
    </source>
</evidence>
<comment type="subunit">
    <text evidence="3">Monomer.</text>
</comment>
<evidence type="ECO:0000256" key="8">
    <source>
        <dbReference type="ARBA" id="ARBA00022741"/>
    </source>
</evidence>
<keyword evidence="12" id="KW-0119">Carbohydrate metabolism</keyword>